<feature type="region of interest" description="Disordered" evidence="1">
    <location>
        <begin position="138"/>
        <end position="165"/>
    </location>
</feature>
<feature type="region of interest" description="Disordered" evidence="1">
    <location>
        <begin position="93"/>
        <end position="124"/>
    </location>
</feature>
<accession>A0A6A6EN41</accession>
<feature type="compositionally biased region" description="Basic and acidic residues" evidence="1">
    <location>
        <begin position="59"/>
        <end position="70"/>
    </location>
</feature>
<reference evidence="2" key="1">
    <citation type="journal article" date="2020" name="Stud. Mycol.">
        <title>101 Dothideomycetes genomes: a test case for predicting lifestyles and emergence of pathogens.</title>
        <authorList>
            <person name="Haridas S."/>
            <person name="Albert R."/>
            <person name="Binder M."/>
            <person name="Bloem J."/>
            <person name="Labutti K."/>
            <person name="Salamov A."/>
            <person name="Andreopoulos B."/>
            <person name="Baker S."/>
            <person name="Barry K."/>
            <person name="Bills G."/>
            <person name="Bluhm B."/>
            <person name="Cannon C."/>
            <person name="Castanera R."/>
            <person name="Culley D."/>
            <person name="Daum C."/>
            <person name="Ezra D."/>
            <person name="Gonzalez J."/>
            <person name="Henrissat B."/>
            <person name="Kuo A."/>
            <person name="Liang C."/>
            <person name="Lipzen A."/>
            <person name="Lutzoni F."/>
            <person name="Magnuson J."/>
            <person name="Mondo S."/>
            <person name="Nolan M."/>
            <person name="Ohm R."/>
            <person name="Pangilinan J."/>
            <person name="Park H.-J."/>
            <person name="Ramirez L."/>
            <person name="Alfaro M."/>
            <person name="Sun H."/>
            <person name="Tritt A."/>
            <person name="Yoshinaga Y."/>
            <person name="Zwiers L.-H."/>
            <person name="Turgeon B."/>
            <person name="Goodwin S."/>
            <person name="Spatafora J."/>
            <person name="Crous P."/>
            <person name="Grigoriev I."/>
        </authorList>
    </citation>
    <scope>NUCLEOTIDE SEQUENCE</scope>
    <source>
        <strain evidence="2">CBS 207.26</strain>
    </source>
</reference>
<dbReference type="AlphaFoldDB" id="A0A6A6EN41"/>
<evidence type="ECO:0000313" key="2">
    <source>
        <dbReference type="EMBL" id="KAF2193587.1"/>
    </source>
</evidence>
<sequence length="165" mass="18346">MEVPEESESENKNWLKKLKRADPKPNYLVNSMNRITSYNVGPEESKRVNPPELLDEQMDEKPENGKVKKDSSLFYDISFQPLKRKLLLENSQQAVKRVKVSPITSTDDEAMQPPPVAPTCTASSPFHENSLVTLSANSSVTKPGSETLARNSDQQLGCRVASSTP</sequence>
<feature type="region of interest" description="Disordered" evidence="1">
    <location>
        <begin position="1"/>
        <end position="70"/>
    </location>
</feature>
<evidence type="ECO:0000256" key="1">
    <source>
        <dbReference type="SAM" id="MobiDB-lite"/>
    </source>
</evidence>
<keyword evidence="3" id="KW-1185">Reference proteome</keyword>
<name>A0A6A6EN41_9PEZI</name>
<protein>
    <submittedName>
        <fullName evidence="2">Uncharacterized protein</fullName>
    </submittedName>
</protein>
<dbReference type="EMBL" id="ML994613">
    <property type="protein sequence ID" value="KAF2193587.1"/>
    <property type="molecule type" value="Genomic_DNA"/>
</dbReference>
<feature type="compositionally biased region" description="Polar residues" evidence="1">
    <location>
        <begin position="28"/>
        <end position="39"/>
    </location>
</feature>
<evidence type="ECO:0000313" key="3">
    <source>
        <dbReference type="Proteomes" id="UP000800200"/>
    </source>
</evidence>
<gene>
    <name evidence="2" type="ORF">K469DRAFT_789446</name>
</gene>
<dbReference type="Proteomes" id="UP000800200">
    <property type="component" value="Unassembled WGS sequence"/>
</dbReference>
<proteinExistence type="predicted"/>
<organism evidence="2 3">
    <name type="scientific">Zopfia rhizophila CBS 207.26</name>
    <dbReference type="NCBI Taxonomy" id="1314779"/>
    <lineage>
        <taxon>Eukaryota</taxon>
        <taxon>Fungi</taxon>
        <taxon>Dikarya</taxon>
        <taxon>Ascomycota</taxon>
        <taxon>Pezizomycotina</taxon>
        <taxon>Dothideomycetes</taxon>
        <taxon>Dothideomycetes incertae sedis</taxon>
        <taxon>Zopfiaceae</taxon>
        <taxon>Zopfia</taxon>
    </lineage>
</organism>